<sequence>MAMAARESGRGATVLSAVAAVTYFLLARYGPGWWRGARLDGVDAPLDLGWLHNGFAWLAQYAGAALSLLFGAAAVLLVLVAVAGVDSPRLDRVVAAARTAPALALLAVPALAVAWFLATQVALLVAPFLGMYHGEYHPAVP</sequence>
<protein>
    <submittedName>
        <fullName evidence="2">Uncharacterized protein</fullName>
    </submittedName>
</protein>
<evidence type="ECO:0000313" key="2">
    <source>
        <dbReference type="EMBL" id="GAA1564449.1"/>
    </source>
</evidence>
<dbReference type="Proteomes" id="UP001501470">
    <property type="component" value="Unassembled WGS sequence"/>
</dbReference>
<feature type="transmembrane region" description="Helical" evidence="1">
    <location>
        <begin position="12"/>
        <end position="34"/>
    </location>
</feature>
<comment type="caution">
    <text evidence="2">The sequence shown here is derived from an EMBL/GenBank/DDBJ whole genome shotgun (WGS) entry which is preliminary data.</text>
</comment>
<keyword evidence="1" id="KW-0472">Membrane</keyword>
<evidence type="ECO:0000313" key="3">
    <source>
        <dbReference type="Proteomes" id="UP001501470"/>
    </source>
</evidence>
<feature type="transmembrane region" description="Helical" evidence="1">
    <location>
        <begin position="103"/>
        <end position="129"/>
    </location>
</feature>
<name>A0ABN2CU18_9ACTN</name>
<keyword evidence="1" id="KW-1133">Transmembrane helix</keyword>
<accession>A0ABN2CU18</accession>
<proteinExistence type="predicted"/>
<dbReference type="EMBL" id="BAAAQD010000034">
    <property type="protein sequence ID" value="GAA1564449.1"/>
    <property type="molecule type" value="Genomic_DNA"/>
</dbReference>
<gene>
    <name evidence="2" type="ORF">GCM10009827_102550</name>
</gene>
<organism evidence="2 3">
    <name type="scientific">Dactylosporangium maewongense</name>
    <dbReference type="NCBI Taxonomy" id="634393"/>
    <lineage>
        <taxon>Bacteria</taxon>
        <taxon>Bacillati</taxon>
        <taxon>Actinomycetota</taxon>
        <taxon>Actinomycetes</taxon>
        <taxon>Micromonosporales</taxon>
        <taxon>Micromonosporaceae</taxon>
        <taxon>Dactylosporangium</taxon>
    </lineage>
</organism>
<evidence type="ECO:0000256" key="1">
    <source>
        <dbReference type="SAM" id="Phobius"/>
    </source>
</evidence>
<feature type="transmembrane region" description="Helical" evidence="1">
    <location>
        <begin position="54"/>
        <end position="82"/>
    </location>
</feature>
<keyword evidence="3" id="KW-1185">Reference proteome</keyword>
<keyword evidence="1" id="KW-0812">Transmembrane</keyword>
<reference evidence="2 3" key="1">
    <citation type="journal article" date="2019" name="Int. J. Syst. Evol. Microbiol.">
        <title>The Global Catalogue of Microorganisms (GCM) 10K type strain sequencing project: providing services to taxonomists for standard genome sequencing and annotation.</title>
        <authorList>
            <consortium name="The Broad Institute Genomics Platform"/>
            <consortium name="The Broad Institute Genome Sequencing Center for Infectious Disease"/>
            <person name="Wu L."/>
            <person name="Ma J."/>
        </authorList>
    </citation>
    <scope>NUCLEOTIDE SEQUENCE [LARGE SCALE GENOMIC DNA]</scope>
    <source>
        <strain evidence="2 3">JCM 15933</strain>
    </source>
</reference>